<reference evidence="2" key="1">
    <citation type="submission" date="2020-03" db="EMBL/GenBank/DDBJ databases">
        <title>The deep terrestrial virosphere.</title>
        <authorList>
            <person name="Holmfeldt K."/>
            <person name="Nilsson E."/>
            <person name="Simone D."/>
            <person name="Lopez-Fernandez M."/>
            <person name="Wu X."/>
            <person name="de Brujin I."/>
            <person name="Lundin D."/>
            <person name="Andersson A."/>
            <person name="Bertilsson S."/>
            <person name="Dopson M."/>
        </authorList>
    </citation>
    <scope>NUCLEOTIDE SEQUENCE</scope>
    <source>
        <strain evidence="2">MM415A01404</strain>
    </source>
</reference>
<feature type="compositionally biased region" description="Pro residues" evidence="1">
    <location>
        <begin position="631"/>
        <end position="655"/>
    </location>
</feature>
<evidence type="ECO:0008006" key="3">
    <source>
        <dbReference type="Google" id="ProtNLM"/>
    </source>
</evidence>
<name>A0A6M3K6J5_9ZZZZ</name>
<evidence type="ECO:0000313" key="2">
    <source>
        <dbReference type="EMBL" id="QJA76885.1"/>
    </source>
</evidence>
<evidence type="ECO:0000256" key="1">
    <source>
        <dbReference type="SAM" id="MobiDB-lite"/>
    </source>
</evidence>
<organism evidence="2">
    <name type="scientific">viral metagenome</name>
    <dbReference type="NCBI Taxonomy" id="1070528"/>
    <lineage>
        <taxon>unclassified sequences</taxon>
        <taxon>metagenomes</taxon>
        <taxon>organismal metagenomes</taxon>
    </lineage>
</organism>
<sequence>MAKAKKDEEKPLKPADKIEIKESEDFFPGGASVNLDQETEAGNYLRDELALYLSRLLNDELKSQGQLEENLREWQKQYRGDKDPKSFPWAGCANVSIPLTRWLVDNIVVRIIDAIFGQKKVWMLRARKKEFVDLVEPLEDGLDWWQRWIIDFKKMIFSPILQAIKTGTGVVKISYRKEPKTVYRYASDEEKENKDLKKYKTDADPVVKDTLTKYDGVYIESVPREDFIISSEATSIDTAFMVGMRTYLREPQLKARVKSGLYYPGTYEQICAGDSYDDIKKDRAEGQGKVISEVKDKPIEIWELWLKYDVDNDGIEDDIVVVYHRKTGTILRAIYNPYFYGFRPFVDLVFNPVEYSFDGDGLCQVLESIQDEVDTIHNQRLDRMTLINSLVLLAREGSTQEKFDIYPGATIWVDDVTSAVQELKFSDQYPSTFNEEGLLMQYAQYVTGISPEAMGQPTAERPVAKEAMARLQQVGVKVKYGTENIRRQISKIGMRALCMFGQYQPHFRYEKQTKDGLFQSQTVEFPAEFLEEGINIDLYASSEMLNTEVRREINLTVYQLLSDYVTKMASMIQALTSAGVHQELKKYIIDVAEMSRKIVTRILDDFDIVDAEDLLKPLEQIINVQNAVMTPTPPQGPPQGGGGPPPQGMNPPQGM</sequence>
<dbReference type="InterPro" id="IPR056909">
    <property type="entry name" value="SU10_portal"/>
</dbReference>
<accession>A0A6M3K6J5</accession>
<feature type="region of interest" description="Disordered" evidence="1">
    <location>
        <begin position="628"/>
        <end position="655"/>
    </location>
</feature>
<gene>
    <name evidence="2" type="ORF">MM415A01404_0004</name>
</gene>
<dbReference type="AlphaFoldDB" id="A0A6M3K6J5"/>
<dbReference type="EMBL" id="MT142250">
    <property type="protein sequence ID" value="QJA76885.1"/>
    <property type="molecule type" value="Genomic_DNA"/>
</dbReference>
<protein>
    <recommendedName>
        <fullName evidence="3">Portal protein</fullName>
    </recommendedName>
</protein>
<proteinExistence type="predicted"/>
<dbReference type="Pfam" id="PF23899">
    <property type="entry name" value="SU10_portal"/>
    <property type="match status" value="1"/>
</dbReference>